<dbReference type="KEGG" id="ehx:EMIHUDRAFT_448392"/>
<reference evidence="5" key="2">
    <citation type="submission" date="2024-10" db="UniProtKB">
        <authorList>
            <consortium name="EnsemblProtists"/>
        </authorList>
    </citation>
    <scope>IDENTIFICATION</scope>
</reference>
<dbReference type="GeneID" id="17255655"/>
<feature type="compositionally biased region" description="Basic residues" evidence="3">
    <location>
        <begin position="314"/>
        <end position="323"/>
    </location>
</feature>
<dbReference type="GO" id="GO:0003924">
    <property type="term" value="F:GTPase activity"/>
    <property type="evidence" value="ECO:0007669"/>
    <property type="project" value="TreeGrafter"/>
</dbReference>
<dbReference type="GO" id="GO:0005739">
    <property type="term" value="C:mitochondrion"/>
    <property type="evidence" value="ECO:0007669"/>
    <property type="project" value="TreeGrafter"/>
</dbReference>
<feature type="region of interest" description="Disordered" evidence="3">
    <location>
        <begin position="105"/>
        <end position="136"/>
    </location>
</feature>
<proteinExistence type="predicted"/>
<dbReference type="SUPFAM" id="SSF52540">
    <property type="entry name" value="P-loop containing nucleoside triphosphate hydrolases"/>
    <property type="match status" value="1"/>
</dbReference>
<dbReference type="PRINTS" id="PR00326">
    <property type="entry name" value="GTP1OBG"/>
</dbReference>
<feature type="region of interest" description="Disordered" evidence="3">
    <location>
        <begin position="167"/>
        <end position="198"/>
    </location>
</feature>
<evidence type="ECO:0000259" key="4">
    <source>
        <dbReference type="Pfam" id="PF01926"/>
    </source>
</evidence>
<protein>
    <recommendedName>
        <fullName evidence="4">G domain-containing protein</fullName>
    </recommendedName>
</protein>
<dbReference type="InterPro" id="IPR027417">
    <property type="entry name" value="P-loop_NTPase"/>
</dbReference>
<dbReference type="Gene3D" id="3.40.50.300">
    <property type="entry name" value="P-loop containing nucleotide triphosphate hydrolases"/>
    <property type="match status" value="1"/>
</dbReference>
<dbReference type="PANTHER" id="PTHR45782:SF4">
    <property type="entry name" value="MITOCHONDRIAL RIBOSOME-ASSOCIATED GTPASE 1"/>
    <property type="match status" value="1"/>
</dbReference>
<dbReference type="eggNOG" id="KOG2485">
    <property type="taxonomic scope" value="Eukaryota"/>
</dbReference>
<dbReference type="Proteomes" id="UP000013827">
    <property type="component" value="Unassembled WGS sequence"/>
</dbReference>
<dbReference type="STRING" id="2903.R1DLF6"/>
<dbReference type="PANTHER" id="PTHR45782">
    <property type="entry name" value="MITOCHONDRIAL RIBOSOME-ASSOCIATED GTPASE 1"/>
    <property type="match status" value="1"/>
</dbReference>
<dbReference type="AlphaFoldDB" id="A0A0D3IE34"/>
<keyword evidence="6" id="KW-1185">Reference proteome</keyword>
<dbReference type="GO" id="GO:0032543">
    <property type="term" value="P:mitochondrial translation"/>
    <property type="evidence" value="ECO:0007669"/>
    <property type="project" value="TreeGrafter"/>
</dbReference>
<evidence type="ECO:0000313" key="6">
    <source>
        <dbReference type="Proteomes" id="UP000013827"/>
    </source>
</evidence>
<evidence type="ECO:0000313" key="5">
    <source>
        <dbReference type="EnsemblProtists" id="EOD09519"/>
    </source>
</evidence>
<organism evidence="5 6">
    <name type="scientific">Emiliania huxleyi (strain CCMP1516)</name>
    <dbReference type="NCBI Taxonomy" id="280463"/>
    <lineage>
        <taxon>Eukaryota</taxon>
        <taxon>Haptista</taxon>
        <taxon>Haptophyta</taxon>
        <taxon>Prymnesiophyceae</taxon>
        <taxon>Isochrysidales</taxon>
        <taxon>Noelaerhabdaceae</taxon>
        <taxon>Emiliania</taxon>
    </lineage>
</organism>
<reference evidence="6" key="1">
    <citation type="journal article" date="2013" name="Nature">
        <title>Pan genome of the phytoplankton Emiliania underpins its global distribution.</title>
        <authorList>
            <person name="Read B.A."/>
            <person name="Kegel J."/>
            <person name="Klute M.J."/>
            <person name="Kuo A."/>
            <person name="Lefebvre S.C."/>
            <person name="Maumus F."/>
            <person name="Mayer C."/>
            <person name="Miller J."/>
            <person name="Monier A."/>
            <person name="Salamov A."/>
            <person name="Young J."/>
            <person name="Aguilar M."/>
            <person name="Claverie J.M."/>
            <person name="Frickenhaus S."/>
            <person name="Gonzalez K."/>
            <person name="Herman E.K."/>
            <person name="Lin Y.C."/>
            <person name="Napier J."/>
            <person name="Ogata H."/>
            <person name="Sarno A.F."/>
            <person name="Shmutz J."/>
            <person name="Schroeder D."/>
            <person name="de Vargas C."/>
            <person name="Verret F."/>
            <person name="von Dassow P."/>
            <person name="Valentin K."/>
            <person name="Van de Peer Y."/>
            <person name="Wheeler G."/>
            <person name="Dacks J.B."/>
            <person name="Delwiche C.F."/>
            <person name="Dyhrman S.T."/>
            <person name="Glockner G."/>
            <person name="John U."/>
            <person name="Richards T."/>
            <person name="Worden A.Z."/>
            <person name="Zhang X."/>
            <person name="Grigoriev I.V."/>
            <person name="Allen A.E."/>
            <person name="Bidle K."/>
            <person name="Borodovsky M."/>
            <person name="Bowler C."/>
            <person name="Brownlee C."/>
            <person name="Cock J.M."/>
            <person name="Elias M."/>
            <person name="Gladyshev V.N."/>
            <person name="Groth M."/>
            <person name="Guda C."/>
            <person name="Hadaegh A."/>
            <person name="Iglesias-Rodriguez M.D."/>
            <person name="Jenkins J."/>
            <person name="Jones B.M."/>
            <person name="Lawson T."/>
            <person name="Leese F."/>
            <person name="Lindquist E."/>
            <person name="Lobanov A."/>
            <person name="Lomsadze A."/>
            <person name="Malik S.B."/>
            <person name="Marsh M.E."/>
            <person name="Mackinder L."/>
            <person name="Mock T."/>
            <person name="Mueller-Roeber B."/>
            <person name="Pagarete A."/>
            <person name="Parker M."/>
            <person name="Probert I."/>
            <person name="Quesneville H."/>
            <person name="Raines C."/>
            <person name="Rensing S.A."/>
            <person name="Riano-Pachon D.M."/>
            <person name="Richier S."/>
            <person name="Rokitta S."/>
            <person name="Shiraiwa Y."/>
            <person name="Soanes D.M."/>
            <person name="van der Giezen M."/>
            <person name="Wahlund T.M."/>
            <person name="Williams B."/>
            <person name="Wilson W."/>
            <person name="Wolfe G."/>
            <person name="Wurch L.L."/>
        </authorList>
    </citation>
    <scope>NUCLEOTIDE SEQUENCE</scope>
</reference>
<evidence type="ECO:0000256" key="3">
    <source>
        <dbReference type="SAM" id="MobiDB-lite"/>
    </source>
</evidence>
<dbReference type="GO" id="GO:0005525">
    <property type="term" value="F:GTP binding"/>
    <property type="evidence" value="ECO:0007669"/>
    <property type="project" value="UniProtKB-KW"/>
</dbReference>
<accession>A0A0D3IE34</accession>
<evidence type="ECO:0000256" key="2">
    <source>
        <dbReference type="ARBA" id="ARBA00023134"/>
    </source>
</evidence>
<evidence type="ECO:0000256" key="1">
    <source>
        <dbReference type="ARBA" id="ARBA00022741"/>
    </source>
</evidence>
<dbReference type="EnsemblProtists" id="EOD09519">
    <property type="protein sequence ID" value="EOD09519"/>
    <property type="gene ID" value="EMIHUDRAFT_448392"/>
</dbReference>
<name>A0A0D3IE34_EMIH1</name>
<dbReference type="Pfam" id="PF01926">
    <property type="entry name" value="MMR_HSR1"/>
    <property type="match status" value="1"/>
</dbReference>
<dbReference type="RefSeq" id="XP_005761948.1">
    <property type="nucleotide sequence ID" value="XM_005761891.1"/>
</dbReference>
<feature type="compositionally biased region" description="Basic residues" evidence="3">
    <location>
        <begin position="177"/>
        <end position="186"/>
    </location>
</feature>
<keyword evidence="2" id="KW-0342">GTP-binding</keyword>
<dbReference type="InterPro" id="IPR006073">
    <property type="entry name" value="GTP-bd"/>
</dbReference>
<dbReference type="PaxDb" id="2903-EOD09519"/>
<feature type="domain" description="G" evidence="4">
    <location>
        <begin position="149"/>
        <end position="219"/>
    </location>
</feature>
<feature type="region of interest" description="Disordered" evidence="3">
    <location>
        <begin position="308"/>
        <end position="339"/>
    </location>
</feature>
<keyword evidence="1" id="KW-0547">Nucleotide-binding</keyword>
<sequence>MAKATRQVAERLAKVDFVIEVRDARVPLSSAAAHLEQLLRDTGRADRKLIAVNKADLVTPEHGKAIASRLGSRARLISTRSGVGVLDLLEDALRAITGRSPRLAPLPRAAASASDSGASSHGSGRAARLSGGSPPRFSGGGGALPLILMVVGAPNTGKSSLINALRRAHAEKGGARDRRRRSRRPARTGPTPGVTRSLSGFQVSWDPAVWLLDTPGVLQPRLEADGTEARRVGPARRSRGRRGAREFLALPARCLTIRLAAPVAEGRSTGRRRGAAAGDRPVAAVRRGEPSRLRGTRGRLARRCRRGFGQPAARRARHAHRLRASAPAPTGGGTRPPPARAAGWIIAAARPQTIATVSVASPSCTYFSLLGCAPLYS</sequence>
<dbReference type="HOGENOM" id="CLU_734878_0_0_1"/>
<feature type="compositionally biased region" description="Low complexity" evidence="3">
    <location>
        <begin position="187"/>
        <end position="196"/>
    </location>
</feature>